<feature type="compositionally biased region" description="Polar residues" evidence="1">
    <location>
        <begin position="355"/>
        <end position="366"/>
    </location>
</feature>
<keyword evidence="3" id="KW-1185">Reference proteome</keyword>
<name>A0A2G4SJT0_RHIZD</name>
<gene>
    <name evidence="2" type="ORF">RHIMIDRAFT_315831</name>
</gene>
<feature type="region of interest" description="Disordered" evidence="1">
    <location>
        <begin position="268"/>
        <end position="391"/>
    </location>
</feature>
<organism evidence="2 3">
    <name type="scientific">Rhizopus microsporus ATCC 52813</name>
    <dbReference type="NCBI Taxonomy" id="1340429"/>
    <lineage>
        <taxon>Eukaryota</taxon>
        <taxon>Fungi</taxon>
        <taxon>Fungi incertae sedis</taxon>
        <taxon>Mucoromycota</taxon>
        <taxon>Mucoromycotina</taxon>
        <taxon>Mucoromycetes</taxon>
        <taxon>Mucorales</taxon>
        <taxon>Mucorineae</taxon>
        <taxon>Rhizopodaceae</taxon>
        <taxon>Rhizopus</taxon>
    </lineage>
</organism>
<dbReference type="EMBL" id="KZ303861">
    <property type="protein sequence ID" value="PHZ09025.1"/>
    <property type="molecule type" value="Genomic_DNA"/>
</dbReference>
<dbReference type="GeneID" id="35446013"/>
<feature type="compositionally biased region" description="Basic and acidic residues" evidence="1">
    <location>
        <begin position="268"/>
        <end position="285"/>
    </location>
</feature>
<feature type="compositionally biased region" description="Basic and acidic residues" evidence="1">
    <location>
        <begin position="292"/>
        <end position="321"/>
    </location>
</feature>
<evidence type="ECO:0000313" key="2">
    <source>
        <dbReference type="EMBL" id="PHZ09025.1"/>
    </source>
</evidence>
<accession>A0A2G4SJT0</accession>
<proteinExistence type="predicted"/>
<evidence type="ECO:0000313" key="3">
    <source>
        <dbReference type="Proteomes" id="UP000242254"/>
    </source>
</evidence>
<evidence type="ECO:0008006" key="4">
    <source>
        <dbReference type="Google" id="ProtNLM"/>
    </source>
</evidence>
<dbReference type="RefSeq" id="XP_023462733.1">
    <property type="nucleotide sequence ID" value="XM_023615024.1"/>
</dbReference>
<sequence length="391" mass="45447">MAGLRKDLVFFEGRIAETQKLISGERGSTANTRTVPAREAEPVVPMASIPSLRLLNDSSRNSKYFESNKTHPADASTDKAFKTIGAFLDKFESTLAYHRVNIDKEWYNYLQTSIHDGQDSRSIKWLKQRNQEVNFKSSKWLEVREMLVEKFHKSFSYLQYREKMMRCKQRNGEYMHLYIERFLDLVTKTKLTDNPTLVSIFFHSLLDPVRECVTKKLGTMKREDGTSPAGYYVLEGETLAQLQRIFEKEKTFFDDELDKLFPLIKKNEGSKSPHKVLDNRTPRTSDRKRKHADIDRTTTQDKRPRHDGECDVLRKKRDSYFNKDNGSNASKYAPKNYTGNFSQRRRSFEEKLHNNHGSNKRINQIEASAKRESVPSQSSNVHPADESPESI</sequence>
<dbReference type="AlphaFoldDB" id="A0A2G4SJT0"/>
<dbReference type="STRING" id="1340429.A0A2G4SJT0"/>
<evidence type="ECO:0000256" key="1">
    <source>
        <dbReference type="SAM" id="MobiDB-lite"/>
    </source>
</evidence>
<dbReference type="Proteomes" id="UP000242254">
    <property type="component" value="Unassembled WGS sequence"/>
</dbReference>
<protein>
    <recommendedName>
        <fullName evidence="4">Retrotransposon gag domain-containing protein</fullName>
    </recommendedName>
</protein>
<reference evidence="2 3" key="1">
    <citation type="journal article" date="2016" name="Proc. Natl. Acad. Sci. U.S.A.">
        <title>Lipid metabolic changes in an early divergent fungus govern the establishment of a mutualistic symbiosis with endobacteria.</title>
        <authorList>
            <person name="Lastovetsky O.A."/>
            <person name="Gaspar M.L."/>
            <person name="Mondo S.J."/>
            <person name="LaButti K.M."/>
            <person name="Sandor L."/>
            <person name="Grigoriev I.V."/>
            <person name="Henry S.A."/>
            <person name="Pawlowska T.E."/>
        </authorList>
    </citation>
    <scope>NUCLEOTIDE SEQUENCE [LARGE SCALE GENOMIC DNA]</scope>
    <source>
        <strain evidence="2 3">ATCC 52813</strain>
    </source>
</reference>